<sequence>MKKFLYFTLIFSLLLVAITACQKIDQIILNFGGGVSTPEYAATPERVYSTPLPPFTPLQFAWFYKPPQQANDLGAVAANFSMLILTRNDERERQSLRDMGSSAPVLQYLRFEAVMDPDSCTAKPYQNQVAHLEGDFCQLQEQHPDWFLRDINGNVIRYDQSQYVVMDPGSEGWRAYFLEKVRGFQNDAGWAGIFLDNVDGSLGRFDKMNLMLADYPNDDSYQAAVKDFLAYLRSNYFAGSGKLLYANIPYIENESAWLDYLTNLDGAMLEAFAADWQNGYLSEEDWQHQLDLAEKTQAQGKGIILVTQGDINDVERMQFGLASFLLVNNGRAYFRYSNDQAYRELWWYPQFESNLGQPLGSRYQEGDLWRRDFERGTVSVDPGKHSAVIQVN</sequence>
<dbReference type="OrthoDB" id="146626at2"/>
<dbReference type="SUPFAM" id="SSF51445">
    <property type="entry name" value="(Trans)glycosidases"/>
    <property type="match status" value="1"/>
</dbReference>
<dbReference type="AlphaFoldDB" id="A0A347ZW86"/>
<keyword evidence="2" id="KW-1185">Reference proteome</keyword>
<reference evidence="1 2" key="1">
    <citation type="submission" date="2018-08" db="EMBL/GenBank/DDBJ databases">
        <title>Genomic Encyclopedia of Type Strains, Phase IV (KMG-IV): sequencing the most valuable type-strain genomes for metagenomic binning, comparative biology and taxonomic classification.</title>
        <authorList>
            <person name="Goeker M."/>
        </authorList>
    </citation>
    <scope>NUCLEOTIDE SEQUENCE [LARGE SCALE GENOMIC DNA]</scope>
    <source>
        <strain evidence="1 2">DSM 23923</strain>
    </source>
</reference>
<dbReference type="Gene3D" id="3.20.20.70">
    <property type="entry name" value="Aldolase class I"/>
    <property type="match status" value="1"/>
</dbReference>
<proteinExistence type="predicted"/>
<name>A0A347ZW86_9CHLR</name>
<dbReference type="InterPro" id="IPR013785">
    <property type="entry name" value="Aldolase_TIM"/>
</dbReference>
<keyword evidence="1" id="KW-0378">Hydrolase</keyword>
<dbReference type="InterPro" id="IPR029455">
    <property type="entry name" value="GHL15"/>
</dbReference>
<protein>
    <submittedName>
        <fullName evidence="1">Putative glycosyl hydrolase-like family 15 (GHL15) protein</fullName>
    </submittedName>
</protein>
<evidence type="ECO:0000313" key="2">
    <source>
        <dbReference type="Proteomes" id="UP000256388"/>
    </source>
</evidence>
<dbReference type="RefSeq" id="WP_116225735.1">
    <property type="nucleotide sequence ID" value="NZ_AP018437.1"/>
</dbReference>
<dbReference type="Pfam" id="PF14885">
    <property type="entry name" value="GHL15"/>
    <property type="match status" value="1"/>
</dbReference>
<gene>
    <name evidence="1" type="ORF">DFR64_2470</name>
</gene>
<dbReference type="GO" id="GO:0016787">
    <property type="term" value="F:hydrolase activity"/>
    <property type="evidence" value="ECO:0007669"/>
    <property type="project" value="UniProtKB-KW"/>
</dbReference>
<dbReference type="PROSITE" id="PS51257">
    <property type="entry name" value="PROKAR_LIPOPROTEIN"/>
    <property type="match status" value="1"/>
</dbReference>
<organism evidence="1 2">
    <name type="scientific">Pelolinea submarina</name>
    <dbReference type="NCBI Taxonomy" id="913107"/>
    <lineage>
        <taxon>Bacteria</taxon>
        <taxon>Bacillati</taxon>
        <taxon>Chloroflexota</taxon>
        <taxon>Anaerolineae</taxon>
        <taxon>Anaerolineales</taxon>
        <taxon>Anaerolineaceae</taxon>
        <taxon>Pelolinea</taxon>
    </lineage>
</organism>
<comment type="caution">
    <text evidence="1">The sequence shown here is derived from an EMBL/GenBank/DDBJ whole genome shotgun (WGS) entry which is preliminary data.</text>
</comment>
<dbReference type="Proteomes" id="UP000256388">
    <property type="component" value="Unassembled WGS sequence"/>
</dbReference>
<evidence type="ECO:0000313" key="1">
    <source>
        <dbReference type="EMBL" id="REG07265.1"/>
    </source>
</evidence>
<accession>A0A347ZW86</accession>
<dbReference type="EMBL" id="QUMS01000003">
    <property type="protein sequence ID" value="REG07265.1"/>
    <property type="molecule type" value="Genomic_DNA"/>
</dbReference>
<dbReference type="InterPro" id="IPR017853">
    <property type="entry name" value="GH"/>
</dbReference>